<gene>
    <name evidence="2" type="ORF">PCAR00345_LOCUS3309</name>
</gene>
<sequence length="125" mass="13328">MGLSEGLGAAMAIALVGAYISGALDSWSTERIGQMYMISAAIVTLIVASLLAHLRLRWDDRPIGTTGAVSLSPLLDQAVHQMTLPLHAMQMKHGDMTSFSFRKANRRNAAGGLGMLRVAAAFTEQ</sequence>
<feature type="transmembrane region" description="Helical" evidence="1">
    <location>
        <begin position="7"/>
        <end position="24"/>
    </location>
</feature>
<keyword evidence="1" id="KW-0472">Membrane</keyword>
<keyword evidence="1" id="KW-0812">Transmembrane</keyword>
<reference evidence="2" key="1">
    <citation type="submission" date="2021-01" db="EMBL/GenBank/DDBJ databases">
        <authorList>
            <person name="Corre E."/>
            <person name="Pelletier E."/>
            <person name="Niang G."/>
            <person name="Scheremetjew M."/>
            <person name="Finn R."/>
            <person name="Kale V."/>
            <person name="Holt S."/>
            <person name="Cochrane G."/>
            <person name="Meng A."/>
            <person name="Brown T."/>
            <person name="Cohen L."/>
        </authorList>
    </citation>
    <scope>NUCLEOTIDE SEQUENCE</scope>
    <source>
        <strain evidence="2">CCMP645</strain>
    </source>
</reference>
<protein>
    <submittedName>
        <fullName evidence="2">Uncharacterized protein</fullName>
    </submittedName>
</protein>
<dbReference type="EMBL" id="HBIZ01005784">
    <property type="protein sequence ID" value="CAE0750724.1"/>
    <property type="molecule type" value="Transcribed_RNA"/>
</dbReference>
<dbReference type="AlphaFoldDB" id="A0A7S4B2E5"/>
<keyword evidence="1" id="KW-1133">Transmembrane helix</keyword>
<name>A0A7S4B2E5_CHRCT</name>
<accession>A0A7S4B2E5</accession>
<feature type="transmembrane region" description="Helical" evidence="1">
    <location>
        <begin position="36"/>
        <end position="54"/>
    </location>
</feature>
<organism evidence="2">
    <name type="scientific">Chrysotila carterae</name>
    <name type="common">Marine alga</name>
    <name type="synonym">Syracosphaera carterae</name>
    <dbReference type="NCBI Taxonomy" id="13221"/>
    <lineage>
        <taxon>Eukaryota</taxon>
        <taxon>Haptista</taxon>
        <taxon>Haptophyta</taxon>
        <taxon>Prymnesiophyceae</taxon>
        <taxon>Isochrysidales</taxon>
        <taxon>Isochrysidaceae</taxon>
        <taxon>Chrysotila</taxon>
    </lineage>
</organism>
<proteinExistence type="predicted"/>
<evidence type="ECO:0000313" key="2">
    <source>
        <dbReference type="EMBL" id="CAE0750724.1"/>
    </source>
</evidence>
<evidence type="ECO:0000256" key="1">
    <source>
        <dbReference type="SAM" id="Phobius"/>
    </source>
</evidence>